<protein>
    <submittedName>
        <fullName evidence="2">Cold shock domain-containing protein</fullName>
    </submittedName>
</protein>
<accession>A0A5B1BMW6</accession>
<dbReference type="InterPro" id="IPR012340">
    <property type="entry name" value="NA-bd_OB-fold"/>
</dbReference>
<keyword evidence="3" id="KW-1185">Reference proteome</keyword>
<sequence>MRVTGKVVRFDDIRGYGFIAPDIGGDDVFLHANDLEMEKSLARPGAKVSFEIEDGPRGKFATSVRPGQGALTGIDDRSNDTGLGADEYYDVLSVEEFKCTITEILLDIAPAITGEQIKQVRTKFEALARKHGWVES</sequence>
<dbReference type="PROSITE" id="PS51857">
    <property type="entry name" value="CSD_2"/>
    <property type="match status" value="1"/>
</dbReference>
<name>A0A5B1BMW6_MYCSI</name>
<evidence type="ECO:0000313" key="2">
    <source>
        <dbReference type="EMBL" id="KAA1248319.1"/>
    </source>
</evidence>
<proteinExistence type="predicted"/>
<dbReference type="EMBL" id="VTZN01000173">
    <property type="protein sequence ID" value="KAA1248319.1"/>
    <property type="molecule type" value="Genomic_DNA"/>
</dbReference>
<reference evidence="2 3" key="1">
    <citation type="submission" date="2019-09" db="EMBL/GenBank/DDBJ databases">
        <title>Report of infection by Mycobacterium simiae a patient suffering from pulmonary tuberculosis.</title>
        <authorList>
            <person name="Mohanty P.S."/>
            <person name="Bansal A.K."/>
            <person name="Singh H."/>
            <person name="Sharma S."/>
            <person name="Patil S.A."/>
            <person name="Upadhaya P."/>
            <person name="Singh P.K."/>
            <person name="Kumar D."/>
            <person name="Kumar S."/>
            <person name="Singh R.K."/>
            <person name="Chaudhary B."/>
        </authorList>
    </citation>
    <scope>NUCLEOTIDE SEQUENCE [LARGE SCALE GENOMIC DNA]</scope>
    <source>
        <strain evidence="2 3">JAL-560-SIM</strain>
    </source>
</reference>
<evidence type="ECO:0000259" key="1">
    <source>
        <dbReference type="PROSITE" id="PS51857"/>
    </source>
</evidence>
<dbReference type="InterPro" id="IPR002059">
    <property type="entry name" value="CSP_DNA-bd"/>
</dbReference>
<dbReference type="GO" id="GO:0003676">
    <property type="term" value="F:nucleic acid binding"/>
    <property type="evidence" value="ECO:0007669"/>
    <property type="project" value="InterPro"/>
</dbReference>
<dbReference type="SUPFAM" id="SSF50249">
    <property type="entry name" value="Nucleic acid-binding proteins"/>
    <property type="match status" value="1"/>
</dbReference>
<dbReference type="SMART" id="SM00357">
    <property type="entry name" value="CSP"/>
    <property type="match status" value="1"/>
</dbReference>
<dbReference type="RefSeq" id="WP_149655809.1">
    <property type="nucleotide sequence ID" value="NZ_VTZN01000173.1"/>
</dbReference>
<dbReference type="Gene3D" id="2.40.50.140">
    <property type="entry name" value="Nucleic acid-binding proteins"/>
    <property type="match status" value="1"/>
</dbReference>
<gene>
    <name evidence="2" type="ORF">F0Q45_21200</name>
</gene>
<dbReference type="Pfam" id="PF00313">
    <property type="entry name" value="CSD"/>
    <property type="match status" value="1"/>
</dbReference>
<dbReference type="InterPro" id="IPR011129">
    <property type="entry name" value="CSD"/>
</dbReference>
<feature type="domain" description="CSD" evidence="1">
    <location>
        <begin position="2"/>
        <end position="66"/>
    </location>
</feature>
<organism evidence="2 3">
    <name type="scientific">Mycobacterium simiae</name>
    <name type="common">Mycobacterium habana</name>
    <dbReference type="NCBI Taxonomy" id="1784"/>
    <lineage>
        <taxon>Bacteria</taxon>
        <taxon>Bacillati</taxon>
        <taxon>Actinomycetota</taxon>
        <taxon>Actinomycetes</taxon>
        <taxon>Mycobacteriales</taxon>
        <taxon>Mycobacteriaceae</taxon>
        <taxon>Mycobacterium</taxon>
        <taxon>Mycobacterium simiae complex</taxon>
    </lineage>
</organism>
<dbReference type="OrthoDB" id="4382049at2"/>
<dbReference type="CDD" id="cd04458">
    <property type="entry name" value="CSP_CDS"/>
    <property type="match status" value="1"/>
</dbReference>
<evidence type="ECO:0000313" key="3">
    <source>
        <dbReference type="Proteomes" id="UP000324701"/>
    </source>
</evidence>
<dbReference type="PRINTS" id="PR00050">
    <property type="entry name" value="COLDSHOCK"/>
</dbReference>
<dbReference type="Proteomes" id="UP000324701">
    <property type="component" value="Unassembled WGS sequence"/>
</dbReference>
<comment type="caution">
    <text evidence="2">The sequence shown here is derived from an EMBL/GenBank/DDBJ whole genome shotgun (WGS) entry which is preliminary data.</text>
</comment>
<dbReference type="AlphaFoldDB" id="A0A5B1BMW6"/>